<evidence type="ECO:0000313" key="4">
    <source>
        <dbReference type="Proteomes" id="UP000053937"/>
    </source>
</evidence>
<name>A0A101JRJ5_CHLLI</name>
<proteinExistence type="predicted"/>
<organism evidence="3 4">
    <name type="scientific">Chlorobium limicola</name>
    <dbReference type="NCBI Taxonomy" id="1092"/>
    <lineage>
        <taxon>Bacteria</taxon>
        <taxon>Pseudomonadati</taxon>
        <taxon>Chlorobiota</taxon>
        <taxon>Chlorobiia</taxon>
        <taxon>Chlorobiales</taxon>
        <taxon>Chlorobiaceae</taxon>
        <taxon>Chlorobium/Pelodictyon group</taxon>
        <taxon>Chlorobium</taxon>
    </lineage>
</organism>
<dbReference type="PROSITE" id="PS50983">
    <property type="entry name" value="FE_B12_PBP"/>
    <property type="match status" value="1"/>
</dbReference>
<dbReference type="InterPro" id="IPR002491">
    <property type="entry name" value="ABC_transptr_periplasmic_BD"/>
</dbReference>
<dbReference type="EMBL" id="LMBR01000051">
    <property type="protein sequence ID" value="KUL31643.1"/>
    <property type="molecule type" value="Genomic_DNA"/>
</dbReference>
<sequence>MRNYSIPALLLIPCLLFIGGCRKAETGAERRHEIKPRIVSLAPSVTEMMFAIGAGEHLVGRTTACDWPAEAAKVPVAGAFGRPSMEMLASMHPDIVIDVDLEEERNSSKIKDLNIRTERIVCKNPDDIPGAIRTLGKLTGHQRKADSLAGVIENGLAGFRKKNLLRAEKPLVYLEIWDDPFWTGGKDSYTSALIAYAGGRNIGDAVRKEYFEISQEWVIEQNPDIIACMYMSKETPAAAGVMQRTGWHHISAVRHKKVFDGFDNSLFLRPGPRVLEGIAQMERLIEKK</sequence>
<dbReference type="Gene3D" id="3.40.50.1980">
    <property type="entry name" value="Nitrogenase molybdenum iron protein domain"/>
    <property type="match status" value="2"/>
</dbReference>
<dbReference type="GO" id="GO:0071281">
    <property type="term" value="P:cellular response to iron ion"/>
    <property type="evidence" value="ECO:0007669"/>
    <property type="project" value="TreeGrafter"/>
</dbReference>
<evidence type="ECO:0000313" key="3">
    <source>
        <dbReference type="EMBL" id="KUL31643.1"/>
    </source>
</evidence>
<dbReference type="CDD" id="cd01144">
    <property type="entry name" value="BtuF"/>
    <property type="match status" value="1"/>
</dbReference>
<protein>
    <submittedName>
        <fullName evidence="3">ABC transporter substrate-binding protein</fullName>
    </submittedName>
</protein>
<dbReference type="PROSITE" id="PS51257">
    <property type="entry name" value="PROKAR_LIPOPROTEIN"/>
    <property type="match status" value="1"/>
</dbReference>
<dbReference type="InterPro" id="IPR054828">
    <property type="entry name" value="Vit_B12_bind_prot"/>
</dbReference>
<dbReference type="AlphaFoldDB" id="A0A101JRJ5"/>
<keyword evidence="1" id="KW-0732">Signal</keyword>
<dbReference type="PANTHER" id="PTHR30535:SF34">
    <property type="entry name" value="MOLYBDATE-BINDING PROTEIN MOLA"/>
    <property type="match status" value="1"/>
</dbReference>
<dbReference type="PANTHER" id="PTHR30535">
    <property type="entry name" value="VITAMIN B12-BINDING PROTEIN"/>
    <property type="match status" value="1"/>
</dbReference>
<comment type="caution">
    <text evidence="3">The sequence shown here is derived from an EMBL/GenBank/DDBJ whole genome shotgun (WGS) entry which is preliminary data.</text>
</comment>
<dbReference type="NCBIfam" id="NF038402">
    <property type="entry name" value="TroA_like"/>
    <property type="match status" value="1"/>
</dbReference>
<keyword evidence="4" id="KW-1185">Reference proteome</keyword>
<dbReference type="Proteomes" id="UP000053937">
    <property type="component" value="Unassembled WGS sequence"/>
</dbReference>
<dbReference type="SUPFAM" id="SSF53807">
    <property type="entry name" value="Helical backbone' metal receptor"/>
    <property type="match status" value="1"/>
</dbReference>
<reference evidence="3 4" key="1">
    <citation type="submission" date="2015-10" db="EMBL/GenBank/DDBJ databases">
        <title>Draft Genome Sequence of Chlorobium limicola strain Frasassi Growing under Artificial Lighting in the Frasassi Cave System.</title>
        <authorList>
            <person name="Mansor M."/>
            <person name="Macalady J."/>
        </authorList>
    </citation>
    <scope>NUCLEOTIDE SEQUENCE [LARGE SCALE GENOMIC DNA]</scope>
    <source>
        <strain evidence="3 4">Frasassi</strain>
    </source>
</reference>
<dbReference type="Pfam" id="PF01497">
    <property type="entry name" value="Peripla_BP_2"/>
    <property type="match status" value="1"/>
</dbReference>
<dbReference type="RefSeq" id="WP_059138491.1">
    <property type="nucleotide sequence ID" value="NZ_LMBR01000051.1"/>
</dbReference>
<dbReference type="OrthoDB" id="9816357at2"/>
<evidence type="ECO:0000256" key="1">
    <source>
        <dbReference type="ARBA" id="ARBA00022729"/>
    </source>
</evidence>
<accession>A0A101JRJ5</accession>
<feature type="domain" description="Fe/B12 periplasmic-binding" evidence="2">
    <location>
        <begin position="37"/>
        <end position="288"/>
    </location>
</feature>
<dbReference type="InterPro" id="IPR050902">
    <property type="entry name" value="ABC_Transporter_SBP"/>
</dbReference>
<gene>
    <name evidence="3" type="ORF">ASB62_02580</name>
</gene>
<evidence type="ECO:0000259" key="2">
    <source>
        <dbReference type="PROSITE" id="PS50983"/>
    </source>
</evidence>